<evidence type="ECO:0000256" key="1">
    <source>
        <dbReference type="ARBA" id="ARBA00001070"/>
    </source>
</evidence>
<protein>
    <recommendedName>
        <fullName evidence="2">prolyl oligopeptidase</fullName>
        <ecNumber evidence="2">3.4.21.26</ecNumber>
    </recommendedName>
</protein>
<dbReference type="GO" id="GO:0070012">
    <property type="term" value="F:oligopeptidase activity"/>
    <property type="evidence" value="ECO:0007669"/>
    <property type="project" value="TreeGrafter"/>
</dbReference>
<dbReference type="AlphaFoldDB" id="A0A7W9KEX2"/>
<evidence type="ECO:0000313" key="9">
    <source>
        <dbReference type="Proteomes" id="UP000585638"/>
    </source>
</evidence>
<dbReference type="PANTHER" id="PTHR42881:SF2">
    <property type="entry name" value="PROLYL ENDOPEPTIDASE"/>
    <property type="match status" value="1"/>
</dbReference>
<evidence type="ECO:0000256" key="5">
    <source>
        <dbReference type="ARBA" id="ARBA00022825"/>
    </source>
</evidence>
<dbReference type="InterPro" id="IPR051167">
    <property type="entry name" value="Prolyl_oligopep/macrocyclase"/>
</dbReference>
<dbReference type="Gene3D" id="3.40.50.1820">
    <property type="entry name" value="alpha/beta hydrolase"/>
    <property type="match status" value="1"/>
</dbReference>
<dbReference type="Pfam" id="PF00326">
    <property type="entry name" value="Peptidase_S9"/>
    <property type="match status" value="1"/>
</dbReference>
<dbReference type="Gene3D" id="2.130.10.120">
    <property type="entry name" value="Prolyl oligopeptidase, N-terminal domain"/>
    <property type="match status" value="1"/>
</dbReference>
<organism evidence="8 9">
    <name type="scientific">Kutzneria kofuensis</name>
    <dbReference type="NCBI Taxonomy" id="103725"/>
    <lineage>
        <taxon>Bacteria</taxon>
        <taxon>Bacillati</taxon>
        <taxon>Actinomycetota</taxon>
        <taxon>Actinomycetes</taxon>
        <taxon>Pseudonocardiales</taxon>
        <taxon>Pseudonocardiaceae</taxon>
        <taxon>Kutzneria</taxon>
    </lineage>
</organism>
<comment type="catalytic activity">
    <reaction evidence="1">
        <text>Hydrolysis of Pro-|-Xaa &gt;&gt; Ala-|-Xaa in oligopeptides.</text>
        <dbReference type="EC" id="3.4.21.26"/>
    </reaction>
</comment>
<keyword evidence="5" id="KW-0720">Serine protease</keyword>
<proteinExistence type="predicted"/>
<feature type="domain" description="Peptidase S9A N-terminal" evidence="7">
    <location>
        <begin position="270"/>
        <end position="402"/>
    </location>
</feature>
<dbReference type="GO" id="GO:0006508">
    <property type="term" value="P:proteolysis"/>
    <property type="evidence" value="ECO:0007669"/>
    <property type="project" value="UniProtKB-KW"/>
</dbReference>
<keyword evidence="3" id="KW-0645">Protease</keyword>
<dbReference type="RefSeq" id="WP_184861255.1">
    <property type="nucleotide sequence ID" value="NZ_BAAAWY010000031.1"/>
</dbReference>
<evidence type="ECO:0000259" key="7">
    <source>
        <dbReference type="Pfam" id="PF02897"/>
    </source>
</evidence>
<dbReference type="SUPFAM" id="SSF50993">
    <property type="entry name" value="Peptidase/esterase 'gauge' domain"/>
    <property type="match status" value="1"/>
</dbReference>
<evidence type="ECO:0000256" key="2">
    <source>
        <dbReference type="ARBA" id="ARBA00011897"/>
    </source>
</evidence>
<dbReference type="EC" id="3.4.21.26" evidence="2"/>
<dbReference type="InterPro" id="IPR029058">
    <property type="entry name" value="AB_hydrolase_fold"/>
</dbReference>
<evidence type="ECO:0000256" key="4">
    <source>
        <dbReference type="ARBA" id="ARBA00022801"/>
    </source>
</evidence>
<dbReference type="PANTHER" id="PTHR42881">
    <property type="entry name" value="PROLYL ENDOPEPTIDASE"/>
    <property type="match status" value="1"/>
</dbReference>
<feature type="domain" description="Peptidase S9 prolyl oligopeptidase catalytic" evidence="6">
    <location>
        <begin position="476"/>
        <end position="681"/>
    </location>
</feature>
<comment type="caution">
    <text evidence="8">The sequence shown here is derived from an EMBL/GenBank/DDBJ whole genome shotgun (WGS) entry which is preliminary data.</text>
</comment>
<name>A0A7W9KEX2_9PSEU</name>
<dbReference type="GO" id="GO:0005829">
    <property type="term" value="C:cytosol"/>
    <property type="evidence" value="ECO:0007669"/>
    <property type="project" value="TreeGrafter"/>
</dbReference>
<reference evidence="8 9" key="1">
    <citation type="submission" date="2020-08" db="EMBL/GenBank/DDBJ databases">
        <title>Sequencing the genomes of 1000 actinobacteria strains.</title>
        <authorList>
            <person name="Klenk H.-P."/>
        </authorList>
    </citation>
    <scope>NUCLEOTIDE SEQUENCE [LARGE SCALE GENOMIC DNA]</scope>
    <source>
        <strain evidence="8 9">DSM 43851</strain>
    </source>
</reference>
<evidence type="ECO:0000256" key="3">
    <source>
        <dbReference type="ARBA" id="ARBA00022670"/>
    </source>
</evidence>
<dbReference type="PRINTS" id="PR00862">
    <property type="entry name" value="PROLIGOPTASE"/>
</dbReference>
<keyword evidence="9" id="KW-1185">Reference proteome</keyword>
<dbReference type="InterPro" id="IPR002470">
    <property type="entry name" value="Peptidase_S9A"/>
</dbReference>
<gene>
    <name evidence="8" type="ORF">BJ998_002462</name>
</gene>
<dbReference type="Proteomes" id="UP000585638">
    <property type="component" value="Unassembled WGS sequence"/>
</dbReference>
<evidence type="ECO:0000259" key="6">
    <source>
        <dbReference type="Pfam" id="PF00326"/>
    </source>
</evidence>
<dbReference type="Pfam" id="PF02897">
    <property type="entry name" value="Peptidase_S9_N"/>
    <property type="match status" value="2"/>
</dbReference>
<accession>A0A7W9KEX2</accession>
<dbReference type="EMBL" id="JACHIR010000001">
    <property type="protein sequence ID" value="MBB5891266.1"/>
    <property type="molecule type" value="Genomic_DNA"/>
</dbReference>
<keyword evidence="4 8" id="KW-0378">Hydrolase</keyword>
<sequence length="683" mass="74432">MTSARVQTVVDTVFGQQLVDPYRWMEQGPELREWLLAQGEKTERHLAGLPLRAEFLARLTELTEDTVEITAFAMAGDRVFFLRQAGDLPVLVVREGDEERVILDPGTLGGDVHSSIDWYEPSPDGSLVVCGISQGGAEMGVAHVLDVATGELTPTGLAQSSHGYPVWLPDGSGFFCHRYPDPDPNLPADRRRDDSATWLQLIGHKEATVALRRGHNPTLPIGPLDRPYMLLPEGSELMFALISHRASGQSITEELTDSSLYAAPRSGIADLTTCEWRKIADPTDGFTAYAIHGDTLYLVTHKDAPRHEVQAWSLTDGTRRIVVPAGDRVVMGIRVIGDHLLIRDIDAGTARMRRIRLNGGPIEEVPLPAGGTVLQWSAHPDGKSALIVFSSWTQPPTAYRYDGELHDTGWIPRSPVDFGDIEVTQLRAPARDGVLVPLTVLHRKGLPLDGNNPALVTGYGSYGILLRRAFNPRLLPWLERGGVYALAGLRGGGEYGHEWHLAGQLLNKENTITDFIDCAEYLVETGYTRPERLAGDGGSAGGIPTGGALVRRPDLFAAMVSQVAVFNTTRMEFSENGPVNAPEFGTQTTEDGLRALLIVDSYLRVVDGTEYPAVLLTVGLNDPRVAAWQPAKMGARLQAATASDRPVLIRVEEHGGHGFGSTRDQRNALIADIYAFLADQLAR</sequence>
<dbReference type="GO" id="GO:0004252">
    <property type="term" value="F:serine-type endopeptidase activity"/>
    <property type="evidence" value="ECO:0007669"/>
    <property type="project" value="UniProtKB-EC"/>
</dbReference>
<dbReference type="SUPFAM" id="SSF53474">
    <property type="entry name" value="alpha/beta-Hydrolases"/>
    <property type="match status" value="1"/>
</dbReference>
<evidence type="ECO:0000313" key="8">
    <source>
        <dbReference type="EMBL" id="MBB5891266.1"/>
    </source>
</evidence>
<feature type="domain" description="Peptidase S9A N-terminal" evidence="7">
    <location>
        <begin position="4"/>
        <end position="184"/>
    </location>
</feature>
<dbReference type="InterPro" id="IPR001375">
    <property type="entry name" value="Peptidase_S9_cat"/>
</dbReference>
<dbReference type="InterPro" id="IPR023302">
    <property type="entry name" value="Pept_S9A_N"/>
</dbReference>